<name>A0A857CBQ4_9HYPH</name>
<organism evidence="2 3">
    <name type="scientific">Stappia indica</name>
    <dbReference type="NCBI Taxonomy" id="538381"/>
    <lineage>
        <taxon>Bacteria</taxon>
        <taxon>Pseudomonadati</taxon>
        <taxon>Pseudomonadota</taxon>
        <taxon>Alphaproteobacteria</taxon>
        <taxon>Hyphomicrobiales</taxon>
        <taxon>Stappiaceae</taxon>
        <taxon>Stappia</taxon>
    </lineage>
</organism>
<keyword evidence="2" id="KW-0378">Hydrolase</keyword>
<feature type="domain" description="AB hydrolase-1" evidence="1">
    <location>
        <begin position="33"/>
        <end position="286"/>
    </location>
</feature>
<evidence type="ECO:0000313" key="2">
    <source>
        <dbReference type="EMBL" id="QGZ36267.1"/>
    </source>
</evidence>
<dbReference type="GO" id="GO:0016020">
    <property type="term" value="C:membrane"/>
    <property type="evidence" value="ECO:0007669"/>
    <property type="project" value="TreeGrafter"/>
</dbReference>
<sequence>MQGDDDLFPGFAAGISRGEGVDIFYRISGGEGPPLLLLHGYPQTHAMWHTVAGELSRHFTVVVPDLRGYGRSSAPEGDADHHLYSKRAMAADMVAVMAGLGHDSFMVAGHDRGGRVGYRMALDHPEKVRRLAVLDILPTYDYWQNMDWRYGMAIYHWLFLAQPKPLPERLISGAPDFYLDHTLASWTARKDLSAFDARALADYRASFSQPARQHAACEDYRAGATIDMALDTADREAGRKIACPLLTLYGDGGLAQKTATPVETWSRWASDVRGQGVDAGHFLVEEAPAATLAALLPFLLGEA</sequence>
<dbReference type="OrthoDB" id="9804723at2"/>
<dbReference type="RefSeq" id="WP_158195107.1">
    <property type="nucleotide sequence ID" value="NZ_CP046908.1"/>
</dbReference>
<dbReference type="KEGG" id="siw:GH266_18315"/>
<dbReference type="InterPro" id="IPR029058">
    <property type="entry name" value="AB_hydrolase_fold"/>
</dbReference>
<proteinExistence type="predicted"/>
<dbReference type="InterPro" id="IPR000639">
    <property type="entry name" value="Epox_hydrolase-like"/>
</dbReference>
<dbReference type="Proteomes" id="UP000435648">
    <property type="component" value="Chromosome"/>
</dbReference>
<dbReference type="PANTHER" id="PTHR43798:SF33">
    <property type="entry name" value="HYDROLASE, PUTATIVE (AFU_ORTHOLOGUE AFUA_2G14860)-RELATED"/>
    <property type="match status" value="1"/>
</dbReference>
<dbReference type="PANTHER" id="PTHR43798">
    <property type="entry name" value="MONOACYLGLYCEROL LIPASE"/>
    <property type="match status" value="1"/>
</dbReference>
<dbReference type="InterPro" id="IPR000073">
    <property type="entry name" value="AB_hydrolase_1"/>
</dbReference>
<dbReference type="Gene3D" id="3.40.50.1820">
    <property type="entry name" value="alpha/beta hydrolase"/>
    <property type="match status" value="1"/>
</dbReference>
<dbReference type="AlphaFoldDB" id="A0A857CBQ4"/>
<dbReference type="PRINTS" id="PR00412">
    <property type="entry name" value="EPOXHYDRLASE"/>
</dbReference>
<dbReference type="SUPFAM" id="SSF53474">
    <property type="entry name" value="alpha/beta-Hydrolases"/>
    <property type="match status" value="1"/>
</dbReference>
<dbReference type="PRINTS" id="PR00111">
    <property type="entry name" value="ABHYDROLASE"/>
</dbReference>
<dbReference type="Pfam" id="PF00561">
    <property type="entry name" value="Abhydrolase_1"/>
    <property type="match status" value="1"/>
</dbReference>
<evidence type="ECO:0000259" key="1">
    <source>
        <dbReference type="Pfam" id="PF00561"/>
    </source>
</evidence>
<protein>
    <submittedName>
        <fullName evidence="2">Alpha/beta fold hydrolase</fullName>
    </submittedName>
</protein>
<dbReference type="GO" id="GO:0016787">
    <property type="term" value="F:hydrolase activity"/>
    <property type="evidence" value="ECO:0007669"/>
    <property type="project" value="UniProtKB-KW"/>
</dbReference>
<gene>
    <name evidence="2" type="ORF">GH266_18315</name>
</gene>
<evidence type="ECO:0000313" key="3">
    <source>
        <dbReference type="Proteomes" id="UP000435648"/>
    </source>
</evidence>
<dbReference type="InterPro" id="IPR050266">
    <property type="entry name" value="AB_hydrolase_sf"/>
</dbReference>
<accession>A0A857CBQ4</accession>
<reference evidence="2 3" key="1">
    <citation type="submission" date="2019-12" db="EMBL/GenBank/DDBJ databases">
        <title>The genome of Stappia indica PHM037.</title>
        <authorList>
            <person name="Kacar D."/>
            <person name="Galan B."/>
            <person name="Canedo L."/>
            <person name="Rodriguez P."/>
            <person name="de la Calle F."/>
            <person name="Garcia J.L."/>
        </authorList>
    </citation>
    <scope>NUCLEOTIDE SEQUENCE [LARGE SCALE GENOMIC DNA]</scope>
    <source>
        <strain evidence="2 3">PHM037</strain>
    </source>
</reference>
<dbReference type="EMBL" id="CP046908">
    <property type="protein sequence ID" value="QGZ36267.1"/>
    <property type="molecule type" value="Genomic_DNA"/>
</dbReference>